<dbReference type="OrthoDB" id="6761504at2759"/>
<comment type="caution">
    <text evidence="3">The sequence shown here is derived from an EMBL/GenBank/DDBJ whole genome shotgun (WGS) entry which is preliminary data.</text>
</comment>
<accession>A0A834HLX6</accession>
<feature type="non-terminal residue" evidence="3">
    <location>
        <position position="1"/>
    </location>
</feature>
<gene>
    <name evidence="4" type="ORF">GWI33_022946</name>
    <name evidence="3" type="ORF">GWI33_022949</name>
</gene>
<protein>
    <recommendedName>
        <fullName evidence="2">Peptidase S1 domain-containing protein</fullName>
    </recommendedName>
</protein>
<dbReference type="InterPro" id="IPR018114">
    <property type="entry name" value="TRYPSIN_HIS"/>
</dbReference>
<evidence type="ECO:0000256" key="1">
    <source>
        <dbReference type="ARBA" id="ARBA00023157"/>
    </source>
</evidence>
<dbReference type="Pfam" id="PF00089">
    <property type="entry name" value="Trypsin"/>
    <property type="match status" value="1"/>
</dbReference>
<evidence type="ECO:0000313" key="4">
    <source>
        <dbReference type="EMBL" id="KAF7264623.1"/>
    </source>
</evidence>
<dbReference type="InterPro" id="IPR001254">
    <property type="entry name" value="Trypsin_dom"/>
</dbReference>
<dbReference type="EMBL" id="JAACXV010016522">
    <property type="protein sequence ID" value="KAF7264620.1"/>
    <property type="molecule type" value="Genomic_DNA"/>
</dbReference>
<organism evidence="3 5">
    <name type="scientific">Rhynchophorus ferrugineus</name>
    <name type="common">Red palm weevil</name>
    <name type="synonym">Curculio ferrugineus</name>
    <dbReference type="NCBI Taxonomy" id="354439"/>
    <lineage>
        <taxon>Eukaryota</taxon>
        <taxon>Metazoa</taxon>
        <taxon>Ecdysozoa</taxon>
        <taxon>Arthropoda</taxon>
        <taxon>Hexapoda</taxon>
        <taxon>Insecta</taxon>
        <taxon>Pterygota</taxon>
        <taxon>Neoptera</taxon>
        <taxon>Endopterygota</taxon>
        <taxon>Coleoptera</taxon>
        <taxon>Polyphaga</taxon>
        <taxon>Cucujiformia</taxon>
        <taxon>Curculionidae</taxon>
        <taxon>Dryophthorinae</taxon>
        <taxon>Rhynchophorus</taxon>
    </lineage>
</organism>
<dbReference type="PROSITE" id="PS00134">
    <property type="entry name" value="TRYPSIN_HIS"/>
    <property type="match status" value="1"/>
</dbReference>
<dbReference type="PANTHER" id="PTHR24253:SF176">
    <property type="entry name" value="CORIN, ISOFORM B"/>
    <property type="match status" value="1"/>
</dbReference>
<proteinExistence type="predicted"/>
<dbReference type="InterPro" id="IPR001314">
    <property type="entry name" value="Peptidase_S1A"/>
</dbReference>
<reference evidence="3" key="1">
    <citation type="submission" date="2020-08" db="EMBL/GenBank/DDBJ databases">
        <title>Genome sequencing and assembly of the red palm weevil Rhynchophorus ferrugineus.</title>
        <authorList>
            <person name="Dias G.B."/>
            <person name="Bergman C.M."/>
            <person name="Manee M."/>
        </authorList>
    </citation>
    <scope>NUCLEOTIDE SEQUENCE</scope>
    <source>
        <strain evidence="3">AA-2017</strain>
        <tissue evidence="3">Whole larva</tissue>
    </source>
</reference>
<dbReference type="AlphaFoldDB" id="A0A834HLX6"/>
<keyword evidence="1" id="KW-1015">Disulfide bond</keyword>
<dbReference type="EMBL" id="JAACXV010016519">
    <property type="protein sequence ID" value="KAF7264623.1"/>
    <property type="molecule type" value="Genomic_DNA"/>
</dbReference>
<dbReference type="PROSITE" id="PS50240">
    <property type="entry name" value="TRYPSIN_DOM"/>
    <property type="match status" value="1"/>
</dbReference>
<dbReference type="Gene3D" id="2.40.10.10">
    <property type="entry name" value="Trypsin-like serine proteases"/>
    <property type="match status" value="1"/>
</dbReference>
<dbReference type="GO" id="GO:0004252">
    <property type="term" value="F:serine-type endopeptidase activity"/>
    <property type="evidence" value="ECO:0007669"/>
    <property type="project" value="InterPro"/>
</dbReference>
<evidence type="ECO:0000313" key="3">
    <source>
        <dbReference type="EMBL" id="KAF7264620.1"/>
    </source>
</evidence>
<sequence length="118" mass="12912">ASLRSYYTDTEEIHVCGGSIIARKWILTAGHCLSQNITSARVGHTDLDDFSTNHTFSVPALRTVLYPNYTEELNAINDLALVELATPLNFSSTIKPVSLPQVNATTPFNSLAWIAGNF</sequence>
<evidence type="ECO:0000259" key="2">
    <source>
        <dbReference type="PROSITE" id="PS50240"/>
    </source>
</evidence>
<dbReference type="SUPFAM" id="SSF50494">
    <property type="entry name" value="Trypsin-like serine proteases"/>
    <property type="match status" value="1"/>
</dbReference>
<keyword evidence="5" id="KW-1185">Reference proteome</keyword>
<dbReference type="FunFam" id="2.40.10.10:FF:000068">
    <property type="entry name" value="transmembrane protease serine 2"/>
    <property type="match status" value="1"/>
</dbReference>
<feature type="domain" description="Peptidase S1" evidence="2">
    <location>
        <begin position="1"/>
        <end position="116"/>
    </location>
</feature>
<dbReference type="InterPro" id="IPR009003">
    <property type="entry name" value="Peptidase_S1_PA"/>
</dbReference>
<dbReference type="PANTHER" id="PTHR24253">
    <property type="entry name" value="TRANSMEMBRANE PROTEASE SERINE"/>
    <property type="match status" value="1"/>
</dbReference>
<dbReference type="PRINTS" id="PR00722">
    <property type="entry name" value="CHYMOTRYPSIN"/>
</dbReference>
<dbReference type="GO" id="GO:0006508">
    <property type="term" value="P:proteolysis"/>
    <property type="evidence" value="ECO:0007669"/>
    <property type="project" value="InterPro"/>
</dbReference>
<name>A0A834HLX6_RHYFE</name>
<dbReference type="Proteomes" id="UP000625711">
    <property type="component" value="Unassembled WGS sequence"/>
</dbReference>
<evidence type="ECO:0000313" key="5">
    <source>
        <dbReference type="Proteomes" id="UP000625711"/>
    </source>
</evidence>
<dbReference type="InterPro" id="IPR043504">
    <property type="entry name" value="Peptidase_S1_PA_chymotrypsin"/>
</dbReference>